<dbReference type="GO" id="GO:0003824">
    <property type="term" value="F:catalytic activity"/>
    <property type="evidence" value="ECO:0007669"/>
    <property type="project" value="InterPro"/>
</dbReference>
<dbReference type="InterPro" id="IPR014729">
    <property type="entry name" value="Rossmann-like_a/b/a_fold"/>
</dbReference>
<gene>
    <name evidence="2" type="ORF">DFR60_10841</name>
</gene>
<sequence>MEQLYLFEIEKKMKDAVELLNMCEPAALAMNPAGFYLAFSGGKDSLVIYHLAKMAGVRFEAHYHLTTVDPPELVHFIRRIYPDVIIDYPPITMWNLIIKKQLPPYRNARYCCSVLKETGGEGRFVITGVRWQESRKRESRGAVEVLGKRKPDLILNNDNEESRRIIENCQLKGKRIINPIISWTENEVWLFIYSLKISYCELYDCGFRRLGCIGCPLASVKNREWEFKRYPKYREAYIRTFDRMVEARRAAGKTDGNWRNGEAVFNWWMYGNPKREKQVEGQMELDYDVEAFDEAV</sequence>
<dbReference type="PANTHER" id="PTHR43196">
    <property type="entry name" value="SULFATE ADENYLYLTRANSFERASE SUBUNIT 2"/>
    <property type="match status" value="1"/>
</dbReference>
<comment type="caution">
    <text evidence="2">The sequence shown here is derived from an EMBL/GenBank/DDBJ whole genome shotgun (WGS) entry which is preliminary data.</text>
</comment>
<dbReference type="RefSeq" id="WP_110323782.1">
    <property type="nucleotide sequence ID" value="NZ_QJKD01000008.1"/>
</dbReference>
<dbReference type="GeneID" id="86062452"/>
<accession>A0A2V3Y4A7</accession>
<reference evidence="2 3" key="1">
    <citation type="submission" date="2018-05" db="EMBL/GenBank/DDBJ databases">
        <title>Genomic Encyclopedia of Type Strains, Phase IV (KMG-IV): sequencing the most valuable type-strain genomes for metagenomic binning, comparative biology and taxonomic classification.</title>
        <authorList>
            <person name="Goeker M."/>
        </authorList>
    </citation>
    <scope>NUCLEOTIDE SEQUENCE [LARGE SCALE GENOMIC DNA]</scope>
    <source>
        <strain evidence="2 3">DSM 24995</strain>
    </source>
</reference>
<dbReference type="Proteomes" id="UP000248057">
    <property type="component" value="Unassembled WGS sequence"/>
</dbReference>
<evidence type="ECO:0000313" key="2">
    <source>
        <dbReference type="EMBL" id="PXX51958.1"/>
    </source>
</evidence>
<evidence type="ECO:0000259" key="1">
    <source>
        <dbReference type="Pfam" id="PF01507"/>
    </source>
</evidence>
<name>A0A2V3Y4A7_9FIRM</name>
<dbReference type="InterPro" id="IPR002500">
    <property type="entry name" value="PAPS_reduct_dom"/>
</dbReference>
<feature type="domain" description="Phosphoadenosine phosphosulphate reductase" evidence="1">
    <location>
        <begin position="37"/>
        <end position="217"/>
    </location>
</feature>
<keyword evidence="3" id="KW-1185">Reference proteome</keyword>
<dbReference type="Gene3D" id="3.40.50.620">
    <property type="entry name" value="HUPs"/>
    <property type="match status" value="1"/>
</dbReference>
<proteinExistence type="predicted"/>
<evidence type="ECO:0000313" key="3">
    <source>
        <dbReference type="Proteomes" id="UP000248057"/>
    </source>
</evidence>
<dbReference type="PANTHER" id="PTHR43196:SF2">
    <property type="entry name" value="PHOSPHOADENOSINE PHOSPHOSULFATE REDUCTASE"/>
    <property type="match status" value="1"/>
</dbReference>
<dbReference type="SUPFAM" id="SSF52402">
    <property type="entry name" value="Adenine nucleotide alpha hydrolases-like"/>
    <property type="match status" value="1"/>
</dbReference>
<organism evidence="2 3">
    <name type="scientific">Hungatella effluvii</name>
    <dbReference type="NCBI Taxonomy" id="1096246"/>
    <lineage>
        <taxon>Bacteria</taxon>
        <taxon>Bacillati</taxon>
        <taxon>Bacillota</taxon>
        <taxon>Clostridia</taxon>
        <taxon>Lachnospirales</taxon>
        <taxon>Lachnospiraceae</taxon>
        <taxon>Hungatella</taxon>
    </lineage>
</organism>
<dbReference type="AlphaFoldDB" id="A0A2V3Y4A7"/>
<dbReference type="Pfam" id="PF01507">
    <property type="entry name" value="PAPS_reduct"/>
    <property type="match status" value="1"/>
</dbReference>
<protein>
    <submittedName>
        <fullName evidence="2">Phosphoadenosine phosphosulfate reductase</fullName>
    </submittedName>
</protein>
<dbReference type="EMBL" id="QJKD01000008">
    <property type="protein sequence ID" value="PXX51958.1"/>
    <property type="molecule type" value="Genomic_DNA"/>
</dbReference>
<dbReference type="InterPro" id="IPR050128">
    <property type="entry name" value="Sulfate_adenylyltrnsfr_sub2"/>
</dbReference>